<sequence length="529" mass="60943">MAIKLPWFADVPLPCTNDSISKVILDCLSDFDVDNKLSTITVDSYTSDDELIDILVDKLLENKLLFKGNLFRLPCFAHTMRLMVQDAFDVIKDVIEKIRDSIVFWTSSLEREMTLEKAVCELGVSTITKLVLDNRLSWSSTYLMVQESFVLKDVFSHLGQQESQYDSLPTKEEWDLAREVCNRLKYLYNEMKDLADSPACNYLMAICGIKVKLLEWLNCEIPEIKEMASKMVEKFGKYWFAARDILGVATVFHPEVRFFSMKHYFPKIYGNEVESEVDRIRQIFYDLFKEYKNSLPVDETNTDDSHLPMSNFRRQFKQYLKEQGKDKPDPCEVDSYLKQYFSPDTEDIDTLTWWEENKTRFPILHKMAKDILGIPIFSVDAENAFDVGDRILGENRSRLHPTMVEALMCTQRWLRGHKHAKSEGKPTKLTRSEVSSSASNLHSLGTIYDDANAERGIVFKRRYCVLCSSAKRLSYEETAKDVSNTDAFFFCSAACAKHNLSFLKEFIPFTHNALAVAHRALPVAVSKLG</sequence>
<evidence type="ECO:0000259" key="1">
    <source>
        <dbReference type="Pfam" id="PF05699"/>
    </source>
</evidence>
<proteinExistence type="predicted"/>
<evidence type="ECO:0000313" key="3">
    <source>
        <dbReference type="Proteomes" id="UP000813463"/>
    </source>
</evidence>
<dbReference type="Pfam" id="PF05699">
    <property type="entry name" value="Dimer_Tnp_hAT"/>
    <property type="match status" value="1"/>
</dbReference>
<keyword evidence="3" id="KW-1185">Reference proteome</keyword>
<dbReference type="InterPro" id="IPR008906">
    <property type="entry name" value="HATC_C_dom"/>
</dbReference>
<protein>
    <submittedName>
        <fullName evidence="4">Zinc finger BED domain-containing protein RICESLEEPER 2-like</fullName>
    </submittedName>
</protein>
<feature type="domain" description="hAT-like transposase RNase-H fold" evidence="2">
    <location>
        <begin position="201"/>
        <end position="291"/>
    </location>
</feature>
<gene>
    <name evidence="4" type="primary">LOC110803397</name>
</gene>
<name>A0ABM3R8V6_SPIOL</name>
<dbReference type="Pfam" id="PF14372">
    <property type="entry name" value="hAT-like_RNase-H"/>
    <property type="match status" value="1"/>
</dbReference>
<dbReference type="GeneID" id="110803397"/>
<feature type="domain" description="HAT C-terminal dimerisation" evidence="1">
    <location>
        <begin position="332"/>
        <end position="414"/>
    </location>
</feature>
<evidence type="ECO:0000313" key="4">
    <source>
        <dbReference type="RefSeq" id="XP_056692036.1"/>
    </source>
</evidence>
<dbReference type="InterPro" id="IPR025525">
    <property type="entry name" value="hAT-like_transposase_RNase-H"/>
</dbReference>
<evidence type="ECO:0000259" key="2">
    <source>
        <dbReference type="Pfam" id="PF14372"/>
    </source>
</evidence>
<organism evidence="3 4">
    <name type="scientific">Spinacia oleracea</name>
    <name type="common">Spinach</name>
    <dbReference type="NCBI Taxonomy" id="3562"/>
    <lineage>
        <taxon>Eukaryota</taxon>
        <taxon>Viridiplantae</taxon>
        <taxon>Streptophyta</taxon>
        <taxon>Embryophyta</taxon>
        <taxon>Tracheophyta</taxon>
        <taxon>Spermatophyta</taxon>
        <taxon>Magnoliopsida</taxon>
        <taxon>eudicotyledons</taxon>
        <taxon>Gunneridae</taxon>
        <taxon>Pentapetalae</taxon>
        <taxon>Caryophyllales</taxon>
        <taxon>Chenopodiaceae</taxon>
        <taxon>Chenopodioideae</taxon>
        <taxon>Anserineae</taxon>
        <taxon>Spinacia</taxon>
    </lineage>
</organism>
<dbReference type="SUPFAM" id="SSF53098">
    <property type="entry name" value="Ribonuclease H-like"/>
    <property type="match status" value="1"/>
</dbReference>
<dbReference type="RefSeq" id="XP_056692036.1">
    <property type="nucleotide sequence ID" value="XM_056836058.1"/>
</dbReference>
<reference evidence="3" key="1">
    <citation type="journal article" date="2021" name="Nat. Commun.">
        <title>Genomic analyses provide insights into spinach domestication and the genetic basis of agronomic traits.</title>
        <authorList>
            <person name="Cai X."/>
            <person name="Sun X."/>
            <person name="Xu C."/>
            <person name="Sun H."/>
            <person name="Wang X."/>
            <person name="Ge C."/>
            <person name="Zhang Z."/>
            <person name="Wang Q."/>
            <person name="Fei Z."/>
            <person name="Jiao C."/>
            <person name="Wang Q."/>
        </authorList>
    </citation>
    <scope>NUCLEOTIDE SEQUENCE [LARGE SCALE GENOMIC DNA]</scope>
    <source>
        <strain evidence="3">cv. Varoflay</strain>
    </source>
</reference>
<dbReference type="PANTHER" id="PTHR23272:SF184">
    <property type="entry name" value="OS03G0311250 PROTEIN"/>
    <property type="match status" value="1"/>
</dbReference>
<accession>A0ABM3R8V6</accession>
<dbReference type="PANTHER" id="PTHR23272">
    <property type="entry name" value="BED FINGER-RELATED"/>
    <property type="match status" value="1"/>
</dbReference>
<reference evidence="4" key="2">
    <citation type="submission" date="2025-08" db="UniProtKB">
        <authorList>
            <consortium name="RefSeq"/>
        </authorList>
    </citation>
    <scope>IDENTIFICATION</scope>
    <source>
        <tissue evidence="4">Leaf</tissue>
    </source>
</reference>
<dbReference type="Proteomes" id="UP000813463">
    <property type="component" value="Chromosome 2"/>
</dbReference>
<dbReference type="InterPro" id="IPR012337">
    <property type="entry name" value="RNaseH-like_sf"/>
</dbReference>